<feature type="compositionally biased region" description="Polar residues" evidence="1">
    <location>
        <begin position="287"/>
        <end position="298"/>
    </location>
</feature>
<evidence type="ECO:0000313" key="3">
    <source>
        <dbReference type="Proteomes" id="UP000234585"/>
    </source>
</evidence>
<dbReference type="RefSeq" id="XP_024668300.1">
    <property type="nucleotide sequence ID" value="XM_024819872.1"/>
</dbReference>
<protein>
    <submittedName>
        <fullName evidence="2">Uncharacterized protein</fullName>
    </submittedName>
</protein>
<evidence type="ECO:0000256" key="1">
    <source>
        <dbReference type="SAM" id="MobiDB-lite"/>
    </source>
</evidence>
<feature type="compositionally biased region" description="Polar residues" evidence="1">
    <location>
        <begin position="198"/>
        <end position="207"/>
    </location>
</feature>
<feature type="region of interest" description="Disordered" evidence="1">
    <location>
        <begin position="1"/>
        <end position="62"/>
    </location>
</feature>
<reference evidence="2 3" key="1">
    <citation type="submission" date="2017-12" db="EMBL/GenBank/DDBJ databases">
        <authorList>
            <consortium name="DOE Joint Genome Institute"/>
            <person name="Haridas S."/>
            <person name="Kjaerbolling I."/>
            <person name="Vesth T.C."/>
            <person name="Frisvad J.C."/>
            <person name="Nybo J.L."/>
            <person name="Theobald S."/>
            <person name="Kuo A."/>
            <person name="Bowyer P."/>
            <person name="Matsuda Y."/>
            <person name="Mondo S."/>
            <person name="Lyhne E.K."/>
            <person name="Kogle M.E."/>
            <person name="Clum A."/>
            <person name="Lipzen A."/>
            <person name="Salamov A."/>
            <person name="Ngan C.Y."/>
            <person name="Daum C."/>
            <person name="Chiniquy J."/>
            <person name="Barry K."/>
            <person name="LaButti K."/>
            <person name="Simmons B.A."/>
            <person name="Magnuson J.K."/>
            <person name="Mortensen U.H."/>
            <person name="Larsen T.O."/>
            <person name="Grigoriev I.V."/>
            <person name="Baker S.E."/>
            <person name="Andersen M.R."/>
            <person name="Nordberg H.P."/>
            <person name="Cantor M.N."/>
            <person name="Hua S.X."/>
        </authorList>
    </citation>
    <scope>NUCLEOTIDE SEQUENCE [LARGE SCALE GENOMIC DNA]</scope>
    <source>
        <strain evidence="2 3">CBS 102.13</strain>
    </source>
</reference>
<feature type="compositionally biased region" description="Acidic residues" evidence="1">
    <location>
        <begin position="323"/>
        <end position="333"/>
    </location>
</feature>
<gene>
    <name evidence="2" type="ORF">BDW47DRAFT_79332</name>
</gene>
<evidence type="ECO:0000313" key="2">
    <source>
        <dbReference type="EMBL" id="PLB34288.1"/>
    </source>
</evidence>
<organism evidence="2 3">
    <name type="scientific">Aspergillus candidus</name>
    <dbReference type="NCBI Taxonomy" id="41067"/>
    <lineage>
        <taxon>Eukaryota</taxon>
        <taxon>Fungi</taxon>
        <taxon>Dikarya</taxon>
        <taxon>Ascomycota</taxon>
        <taxon>Pezizomycotina</taxon>
        <taxon>Eurotiomycetes</taxon>
        <taxon>Eurotiomycetidae</taxon>
        <taxon>Eurotiales</taxon>
        <taxon>Aspergillaceae</taxon>
        <taxon>Aspergillus</taxon>
        <taxon>Aspergillus subgen. Circumdati</taxon>
    </lineage>
</organism>
<dbReference type="EMBL" id="KZ559182">
    <property type="protein sequence ID" value="PLB34288.1"/>
    <property type="molecule type" value="Genomic_DNA"/>
</dbReference>
<dbReference type="GeneID" id="36527032"/>
<name>A0A2I2F101_ASPCN</name>
<dbReference type="OrthoDB" id="5374569at2759"/>
<feature type="compositionally biased region" description="Basic and acidic residues" evidence="1">
    <location>
        <begin position="27"/>
        <end position="40"/>
    </location>
</feature>
<feature type="region of interest" description="Disordered" evidence="1">
    <location>
        <begin position="197"/>
        <end position="374"/>
    </location>
</feature>
<keyword evidence="3" id="KW-1185">Reference proteome</keyword>
<sequence>MPRTLPWLVPKAEPPDPAPRRQRVKREKTTTTPKREDKSFKRNFLRSSPSPPSSPSHHCPSEEYLIEGFPNDDIYMMVEDELHSIAQDFTRHLHHREYIKQRKEVKLRNQGAIGDLARATAPSLLGEKGLTAAGSSGDGLGRGKRKRMRGVELEEDDEGDDCFVGTSLHGLMLSPRRGPSLVGARGVRSFTRAAAGFSQASGETVMTSRGADDGGLVSSPLRRGVVGQGGEETASEGDDDDDDDLDVQPDSPSRLRRLVRPVRLNPSMDSSPPRISLTPRPRDTARDGSTTSRGSEPTNPRVGDATTRTPTKTHKPKRKSILDDFDELPELSEPDVKVQDHTPSPSIETAQRHVHQRDTEKKRSRLNEVPTFLL</sequence>
<dbReference type="Proteomes" id="UP000234585">
    <property type="component" value="Unassembled WGS sequence"/>
</dbReference>
<accession>A0A2I2F101</accession>
<feature type="compositionally biased region" description="Acidic residues" evidence="1">
    <location>
        <begin position="233"/>
        <end position="247"/>
    </location>
</feature>
<proteinExistence type="predicted"/>
<feature type="region of interest" description="Disordered" evidence="1">
    <location>
        <begin position="128"/>
        <end position="153"/>
    </location>
</feature>
<dbReference type="AlphaFoldDB" id="A0A2I2F101"/>
<dbReference type="STRING" id="41067.A0A2I2F101"/>